<evidence type="ECO:0000259" key="3">
    <source>
        <dbReference type="PROSITE" id="PS50013"/>
    </source>
</evidence>
<dbReference type="InterPro" id="IPR016197">
    <property type="entry name" value="Chromo-like_dom_sf"/>
</dbReference>
<feature type="region of interest" description="Disordered" evidence="2">
    <location>
        <begin position="254"/>
        <end position="417"/>
    </location>
</feature>
<feature type="compositionally biased region" description="Polar residues" evidence="2">
    <location>
        <begin position="373"/>
        <end position="390"/>
    </location>
</feature>
<feature type="compositionally biased region" description="Low complexity" evidence="2">
    <location>
        <begin position="295"/>
        <end position="309"/>
    </location>
</feature>
<gene>
    <name evidence="4" type="ORF">QM012_005511</name>
</gene>
<organism evidence="4 5">
    <name type="scientific">Aureobasidium pullulans</name>
    <name type="common">Black yeast</name>
    <name type="synonym">Pullularia pullulans</name>
    <dbReference type="NCBI Taxonomy" id="5580"/>
    <lineage>
        <taxon>Eukaryota</taxon>
        <taxon>Fungi</taxon>
        <taxon>Dikarya</taxon>
        <taxon>Ascomycota</taxon>
        <taxon>Pezizomycotina</taxon>
        <taxon>Dothideomycetes</taxon>
        <taxon>Dothideomycetidae</taxon>
        <taxon>Dothideales</taxon>
        <taxon>Saccotheciaceae</taxon>
        <taxon>Aureobasidium</taxon>
    </lineage>
</organism>
<feature type="region of interest" description="Disordered" evidence="2">
    <location>
        <begin position="504"/>
        <end position="523"/>
    </location>
</feature>
<feature type="compositionally biased region" description="Polar residues" evidence="2">
    <location>
        <begin position="557"/>
        <end position="570"/>
    </location>
</feature>
<protein>
    <recommendedName>
        <fullName evidence="3">Chromo domain-containing protein</fullName>
    </recommendedName>
</protein>
<feature type="region of interest" description="Disordered" evidence="2">
    <location>
        <begin position="205"/>
        <end position="224"/>
    </location>
</feature>
<comment type="subunit">
    <text evidence="1">Component of the NuA4 histone acetyltransferase complex.</text>
</comment>
<feature type="domain" description="Chromo" evidence="3">
    <location>
        <begin position="428"/>
        <end position="493"/>
    </location>
</feature>
<evidence type="ECO:0000256" key="1">
    <source>
        <dbReference type="ARBA" id="ARBA00011353"/>
    </source>
</evidence>
<evidence type="ECO:0000313" key="5">
    <source>
        <dbReference type="Proteomes" id="UP001341245"/>
    </source>
</evidence>
<dbReference type="EMBL" id="JASGXD010000025">
    <property type="protein sequence ID" value="KAK5999386.1"/>
    <property type="molecule type" value="Genomic_DNA"/>
</dbReference>
<feature type="compositionally biased region" description="Polar residues" evidence="2">
    <location>
        <begin position="258"/>
        <end position="270"/>
    </location>
</feature>
<feature type="region of interest" description="Disordered" evidence="2">
    <location>
        <begin position="545"/>
        <end position="586"/>
    </location>
</feature>
<evidence type="ECO:0000256" key="2">
    <source>
        <dbReference type="SAM" id="MobiDB-lite"/>
    </source>
</evidence>
<feature type="compositionally biased region" description="Basic and acidic residues" evidence="2">
    <location>
        <begin position="673"/>
        <end position="689"/>
    </location>
</feature>
<name>A0ABR0T4M4_AURPU</name>
<dbReference type="Proteomes" id="UP001341245">
    <property type="component" value="Unassembled WGS sequence"/>
</dbReference>
<feature type="compositionally biased region" description="Basic residues" evidence="2">
    <location>
        <begin position="650"/>
        <end position="662"/>
    </location>
</feature>
<comment type="caution">
    <text evidence="4">The sequence shown here is derived from an EMBL/GenBank/DDBJ whole genome shotgun (WGS) entry which is preliminary data.</text>
</comment>
<dbReference type="CDD" id="cd00024">
    <property type="entry name" value="CD_CSD"/>
    <property type="match status" value="1"/>
</dbReference>
<proteinExistence type="predicted"/>
<feature type="compositionally biased region" description="Basic residues" evidence="2">
    <location>
        <begin position="690"/>
        <end position="700"/>
    </location>
</feature>
<dbReference type="PROSITE" id="PS50013">
    <property type="entry name" value="CHROMO_2"/>
    <property type="match status" value="1"/>
</dbReference>
<dbReference type="SUPFAM" id="SSF54160">
    <property type="entry name" value="Chromo domain-like"/>
    <property type="match status" value="1"/>
</dbReference>
<dbReference type="Gene3D" id="2.40.50.40">
    <property type="match status" value="1"/>
</dbReference>
<feature type="compositionally biased region" description="Basic and acidic residues" evidence="2">
    <location>
        <begin position="571"/>
        <end position="586"/>
    </location>
</feature>
<reference evidence="4 5" key="1">
    <citation type="submission" date="2023-11" db="EMBL/GenBank/DDBJ databases">
        <title>Draft genome sequence and annotation of the polyextremotolerant black yeast-like fungus Aureobasidium pullulans NRRL 62042.</title>
        <authorList>
            <person name="Dielentheis-Frenken M.R.E."/>
            <person name="Wibberg D."/>
            <person name="Blank L.M."/>
            <person name="Tiso T."/>
        </authorList>
    </citation>
    <scope>NUCLEOTIDE SEQUENCE [LARGE SCALE GENOMIC DNA]</scope>
    <source>
        <strain evidence="4 5">NRRL 62042</strain>
    </source>
</reference>
<dbReference type="InterPro" id="IPR000953">
    <property type="entry name" value="Chromo/chromo_shadow_dom"/>
</dbReference>
<feature type="compositionally biased region" description="Polar residues" evidence="2">
    <location>
        <begin position="47"/>
        <end position="56"/>
    </location>
</feature>
<feature type="compositionally biased region" description="Polar residues" evidence="2">
    <location>
        <begin position="205"/>
        <end position="221"/>
    </location>
</feature>
<evidence type="ECO:0000313" key="4">
    <source>
        <dbReference type="EMBL" id="KAK5999386.1"/>
    </source>
</evidence>
<feature type="region of interest" description="Disordered" evidence="2">
    <location>
        <begin position="650"/>
        <end position="740"/>
    </location>
</feature>
<sequence length="740" mass="82437">MPEVLLQLERKIASHANTSTTSWPVPKDMVFVDSDRQSALRQEASQLESLVTQNRSQSHDSLDADRAEHELNSGPNMLNDDSLKENLEDVVGSPQTWDSCLLMTDDVDMDDNVSQDESGWVASDFGLDLRDLDPAILTAKQCAEKEILLKRDAEVAAQPCQSNLEGDLDPKLEGSHEQSIQQFDITKLSRPQQHELMAGRELSCDTSQIGSSPWPSSQLNLQADRPDPIADLSQISDVFSDLPDFDELMENVQDENSRQQVKSASVSDTRFVSDEELPPDSNPWLAAVRAGTNVTASGSNTPTSSAATNPPAPRRTRPRKSEPIVLIDTPARSKQRPRVSDSMFVSDDETDQIPPSSNPHLAAAIRRMAGRETASNTPKSSASTTRTSTPKLPPHLAPVRRAAHRRSLDPSSQLPTAEEKEILDQTEYPVVDIINVKIVNGERKYLIKWEPIHGRMFMDTWEPAENANAMAVRDWELIKKNRESGRRKQSKGSYKDVARMSTRLVEQPTRAQQPHEPSPELGEEDTSMFFVDSSGDKALGARLVPTPRARSSSPASLSDQVSFHTRSSMNTRDDQLMPKADSTAERFSRPTARYAAQRIGVHAVPPKRVAKSALKPAADSSTIAPIQPMQSMAFAAETTEKEAKKALRRIKLAKNEAKRKRKREEMLAQMSQAEREACEHTKALGEQNRKGRNRTRAHNKLQKEKSQQIRAEKAEKERRWQVELKQMRETHAGPSNASSS</sequence>
<feature type="region of interest" description="Disordered" evidence="2">
    <location>
        <begin position="47"/>
        <end position="80"/>
    </location>
</feature>
<feature type="compositionally biased region" description="Basic and acidic residues" evidence="2">
    <location>
        <begin position="701"/>
        <end position="731"/>
    </location>
</feature>
<feature type="compositionally biased region" description="Basic and acidic residues" evidence="2">
    <location>
        <begin position="57"/>
        <end position="71"/>
    </location>
</feature>
<keyword evidence="5" id="KW-1185">Reference proteome</keyword>
<feature type="compositionally biased region" description="Low complexity" evidence="2">
    <location>
        <begin position="547"/>
        <end position="556"/>
    </location>
</feature>
<accession>A0ABR0T4M4</accession>